<dbReference type="PROSITE" id="PS51257">
    <property type="entry name" value="PROKAR_LIPOPROTEIN"/>
    <property type="match status" value="1"/>
</dbReference>
<dbReference type="AlphaFoldDB" id="A0A1M5P1S7"/>
<protein>
    <submittedName>
        <fullName evidence="1">Uncharacterized protein</fullName>
    </submittedName>
</protein>
<dbReference type="STRING" id="229205.SAMN05444372_11229"/>
<evidence type="ECO:0000313" key="1">
    <source>
        <dbReference type="EMBL" id="SHG95667.1"/>
    </source>
</evidence>
<dbReference type="OrthoDB" id="1361377at2"/>
<proteinExistence type="predicted"/>
<name>A0A1M5P1S7_9FLAO</name>
<reference evidence="2" key="1">
    <citation type="submission" date="2016-11" db="EMBL/GenBank/DDBJ databases">
        <authorList>
            <person name="Varghese N."/>
            <person name="Submissions S."/>
        </authorList>
    </citation>
    <scope>NUCLEOTIDE SEQUENCE [LARGE SCALE GENOMIC DNA]</scope>
    <source>
        <strain evidence="2">DSM 17659</strain>
    </source>
</reference>
<evidence type="ECO:0000313" key="2">
    <source>
        <dbReference type="Proteomes" id="UP000184020"/>
    </source>
</evidence>
<accession>A0A1M5P1S7</accession>
<dbReference type="EMBL" id="FQWF01000012">
    <property type="protein sequence ID" value="SHG95667.1"/>
    <property type="molecule type" value="Genomic_DNA"/>
</dbReference>
<dbReference type="Proteomes" id="UP000184020">
    <property type="component" value="Unassembled WGS sequence"/>
</dbReference>
<dbReference type="RefSeq" id="WP_073021125.1">
    <property type="nucleotide sequence ID" value="NZ_FQWF01000012.1"/>
</dbReference>
<organism evidence="1 2">
    <name type="scientific">Flavobacterium micromati</name>
    <dbReference type="NCBI Taxonomy" id="229205"/>
    <lineage>
        <taxon>Bacteria</taxon>
        <taxon>Pseudomonadati</taxon>
        <taxon>Bacteroidota</taxon>
        <taxon>Flavobacteriia</taxon>
        <taxon>Flavobacteriales</taxon>
        <taxon>Flavobacteriaceae</taxon>
        <taxon>Flavobacterium</taxon>
    </lineage>
</organism>
<sequence length="114" mass="13454">MKYLQLSVGLVFIIITVISCNKKNDEKAEIVTNNYVRFIDSVVKKGKENGIKNWNSITKEYDKKSNELHIEIDKLEDNTILDEKINTATAKYETFRNQTFEEKLEREMKEDEFL</sequence>
<gene>
    <name evidence="1" type="ORF">SAMN05444372_11229</name>
</gene>
<keyword evidence="2" id="KW-1185">Reference proteome</keyword>